<evidence type="ECO:0000256" key="7">
    <source>
        <dbReference type="ARBA" id="ARBA00025634"/>
    </source>
</evidence>
<evidence type="ECO:0000256" key="4">
    <source>
        <dbReference type="ARBA" id="ARBA00022723"/>
    </source>
</evidence>
<dbReference type="Pfam" id="PF00425">
    <property type="entry name" value="Chorismate_bind"/>
    <property type="match status" value="1"/>
</dbReference>
<dbReference type="InterPro" id="IPR005801">
    <property type="entry name" value="ADC_synthase"/>
</dbReference>
<dbReference type="GO" id="GO:0004049">
    <property type="term" value="F:anthranilate synthase activity"/>
    <property type="evidence" value="ECO:0007669"/>
    <property type="project" value="UniProtKB-EC"/>
</dbReference>
<dbReference type="GO" id="GO:0000162">
    <property type="term" value="P:L-tryptophan biosynthetic process"/>
    <property type="evidence" value="ECO:0007669"/>
    <property type="project" value="TreeGrafter"/>
</dbReference>
<keyword evidence="5" id="KW-0460">Magnesium</keyword>
<comment type="function">
    <text evidence="7">Part of a heterotetrameric complex that catalyzes the two-step biosynthesis of anthranilate, an intermediate in the biosynthesis of L-tryptophan. In the first step, the glutamine-binding beta subunit (TrpG) of anthranilate synthase (AS) provides the glutamine amidotransferase activity which generates ammonia as a substrate that, along with chorismate, is used in the second step, catalyzed by the large alpha subunit of AS (TrpE) to produce anthranilate. In the absence of TrpG, TrpE can synthesize anthranilate directly from chorismate and high concentrations of ammonia.</text>
</comment>
<feature type="domain" description="Chorismate-utilising enzyme C-terminal" evidence="10">
    <location>
        <begin position="274"/>
        <end position="536"/>
    </location>
</feature>
<comment type="cofactor">
    <cofactor evidence="1">
        <name>Mg(2+)</name>
        <dbReference type="ChEBI" id="CHEBI:18420"/>
    </cofactor>
</comment>
<dbReference type="AlphaFoldDB" id="A0A2G4EWK0"/>
<sequence length="548" mass="60862">MIFPDFSQFSELAKQGNFVPVYQEWIADLDTPVSAWYRVCADQPYNFLLESVEGGEKVGRYSLLGCDPLWILEAKGDRTTQVYRDGSQKVFTGDPFAALTECLEPYKPVKLPQLPPGIGGLFGFWGYELIKWIEPRVPVYPAGEKDLPDGLWMQVDNLLIFDQVKRKIWAVAYADLRDVGVDLAEAYGQACDRVSRLVDKLKSPLSRQSTLIEWTPPNDGQDARSTSNKNGQDARSTSVKDGQDARSTSGKDGQDARSTTDNTELSYTSNTTPEKYCANVIKAKDYIKAGDIFQVVISQRLESEYSGDPFALYRSLRLINPSPYMAYFNFGDWQIIGSSPEIMVKAENTPDGKRIATLRPIAGTRRRGKTAQEDEALAAELLQDPKEIAEHVMLVDLGRNDLGRVCRSGTVKVDELMGIERYSHVMHIVSNAIGELAEDKTAWDLLKAAFPAGTVSGAPKIRAMEIVHELEGCRRGPYSGVYGYYDFEGQLNSAIAIRTMVVRSLGDDKHSVSVQAGAGLVADSNPEMEYEETLNKARGMLQAIRCLK</sequence>
<evidence type="ECO:0000256" key="3">
    <source>
        <dbReference type="ARBA" id="ARBA00020653"/>
    </source>
</evidence>
<evidence type="ECO:0000256" key="9">
    <source>
        <dbReference type="SAM" id="MobiDB-lite"/>
    </source>
</evidence>
<feature type="region of interest" description="Disordered" evidence="9">
    <location>
        <begin position="209"/>
        <end position="269"/>
    </location>
</feature>
<evidence type="ECO:0000256" key="1">
    <source>
        <dbReference type="ARBA" id="ARBA00001946"/>
    </source>
</evidence>
<feature type="domain" description="Anthranilate synthase component I N-terminal" evidence="11">
    <location>
        <begin position="28"/>
        <end position="168"/>
    </location>
</feature>
<evidence type="ECO:0000313" key="13">
    <source>
        <dbReference type="Proteomes" id="UP000226442"/>
    </source>
</evidence>
<gene>
    <name evidence="12" type="ORF">CP500_018810</name>
</gene>
<name>A0A2G4EWK0_9CYAN</name>
<dbReference type="InterPro" id="IPR006805">
    <property type="entry name" value="Anth_synth_I_N"/>
</dbReference>
<dbReference type="PANTHER" id="PTHR11236:SF48">
    <property type="entry name" value="ISOCHORISMATE SYNTHASE MENF"/>
    <property type="match status" value="1"/>
</dbReference>
<evidence type="ECO:0000259" key="10">
    <source>
        <dbReference type="Pfam" id="PF00425"/>
    </source>
</evidence>
<protein>
    <recommendedName>
        <fullName evidence="3">Anthranilate synthase component 1</fullName>
    </recommendedName>
</protein>
<keyword evidence="13" id="KW-1185">Reference proteome</keyword>
<evidence type="ECO:0000256" key="2">
    <source>
        <dbReference type="ARBA" id="ARBA00011575"/>
    </source>
</evidence>
<dbReference type="RefSeq" id="WP_096829882.1">
    <property type="nucleotide sequence ID" value="NZ_NXIB02000139.1"/>
</dbReference>
<dbReference type="PRINTS" id="PR00095">
    <property type="entry name" value="ANTSNTHASEI"/>
</dbReference>
<accession>A0A2G4EWK0</accession>
<dbReference type="InterPro" id="IPR019999">
    <property type="entry name" value="Anth_synth_I-like"/>
</dbReference>
<dbReference type="GO" id="GO:0046872">
    <property type="term" value="F:metal ion binding"/>
    <property type="evidence" value="ECO:0007669"/>
    <property type="project" value="UniProtKB-KW"/>
</dbReference>
<comment type="caution">
    <text evidence="12">The sequence shown here is derived from an EMBL/GenBank/DDBJ whole genome shotgun (WGS) entry which is preliminary data.</text>
</comment>
<dbReference type="PANTHER" id="PTHR11236">
    <property type="entry name" value="AMINOBENZOATE/ANTHRANILATE SYNTHASE"/>
    <property type="match status" value="1"/>
</dbReference>
<dbReference type="Gene3D" id="3.60.120.10">
    <property type="entry name" value="Anthranilate synthase"/>
    <property type="match status" value="1"/>
</dbReference>
<evidence type="ECO:0000256" key="6">
    <source>
        <dbReference type="ARBA" id="ARBA00023239"/>
    </source>
</evidence>
<dbReference type="Proteomes" id="UP000226442">
    <property type="component" value="Unassembled WGS sequence"/>
</dbReference>
<dbReference type="Pfam" id="PF04715">
    <property type="entry name" value="Anth_synt_I_N"/>
    <property type="match status" value="1"/>
</dbReference>
<dbReference type="SUPFAM" id="SSF56322">
    <property type="entry name" value="ADC synthase"/>
    <property type="match status" value="1"/>
</dbReference>
<evidence type="ECO:0000256" key="5">
    <source>
        <dbReference type="ARBA" id="ARBA00022842"/>
    </source>
</evidence>
<reference evidence="12" key="1">
    <citation type="submission" date="2017-10" db="EMBL/GenBank/DDBJ databases">
        <title>Draft genome sequence of the planktic cyanobacteria Tychonema bourrellyi isolated from alpine lentic freshwater.</title>
        <authorList>
            <person name="Tett A."/>
            <person name="Armanini F."/>
            <person name="Asnicar F."/>
            <person name="Boscaini A."/>
            <person name="Pasolli E."/>
            <person name="Zolfo M."/>
            <person name="Donati C."/>
            <person name="Salmaso N."/>
            <person name="Segata N."/>
        </authorList>
    </citation>
    <scope>NUCLEOTIDE SEQUENCE</scope>
    <source>
        <strain evidence="12">FEM_GT703</strain>
    </source>
</reference>
<dbReference type="InterPro" id="IPR015890">
    <property type="entry name" value="Chorismate_C"/>
</dbReference>
<dbReference type="EMBL" id="NXIB02000139">
    <property type="protein sequence ID" value="PHX53932.1"/>
    <property type="molecule type" value="Genomic_DNA"/>
</dbReference>
<feature type="compositionally biased region" description="Polar residues" evidence="9">
    <location>
        <begin position="223"/>
        <end position="269"/>
    </location>
</feature>
<comment type="catalytic activity">
    <reaction evidence="8">
        <text>chorismate + L-glutamine = anthranilate + pyruvate + L-glutamate + H(+)</text>
        <dbReference type="Rhea" id="RHEA:21732"/>
        <dbReference type="ChEBI" id="CHEBI:15361"/>
        <dbReference type="ChEBI" id="CHEBI:15378"/>
        <dbReference type="ChEBI" id="CHEBI:16567"/>
        <dbReference type="ChEBI" id="CHEBI:29748"/>
        <dbReference type="ChEBI" id="CHEBI:29985"/>
        <dbReference type="ChEBI" id="CHEBI:58359"/>
        <dbReference type="EC" id="4.1.3.27"/>
    </reaction>
</comment>
<organism evidence="12 13">
    <name type="scientific">Tychonema bourrellyi FEM_GT703</name>
    <dbReference type="NCBI Taxonomy" id="2040638"/>
    <lineage>
        <taxon>Bacteria</taxon>
        <taxon>Bacillati</taxon>
        <taxon>Cyanobacteriota</taxon>
        <taxon>Cyanophyceae</taxon>
        <taxon>Oscillatoriophycideae</taxon>
        <taxon>Oscillatoriales</taxon>
        <taxon>Microcoleaceae</taxon>
        <taxon>Tychonema</taxon>
    </lineage>
</organism>
<keyword evidence="6" id="KW-0456">Lyase</keyword>
<keyword evidence="4" id="KW-0479">Metal-binding</keyword>
<evidence type="ECO:0000259" key="11">
    <source>
        <dbReference type="Pfam" id="PF04715"/>
    </source>
</evidence>
<dbReference type="OrthoDB" id="9803598at2"/>
<comment type="subunit">
    <text evidence="2">Heterotetramer consisting of two non-identical subunits: a beta subunit (TrpG) and a large alpha subunit (TrpE).</text>
</comment>
<proteinExistence type="predicted"/>
<evidence type="ECO:0000256" key="8">
    <source>
        <dbReference type="ARBA" id="ARBA00047683"/>
    </source>
</evidence>
<evidence type="ECO:0000313" key="12">
    <source>
        <dbReference type="EMBL" id="PHX53932.1"/>
    </source>
</evidence>